<keyword evidence="4" id="KW-0449">Lipoprotein</keyword>
<evidence type="ECO:0000256" key="4">
    <source>
        <dbReference type="ARBA" id="ARBA00023288"/>
    </source>
</evidence>
<keyword evidence="5" id="KW-0732">Signal</keyword>
<evidence type="ECO:0000259" key="6">
    <source>
        <dbReference type="Pfam" id="PF05433"/>
    </source>
</evidence>
<gene>
    <name evidence="7" type="ORF">GL300_10405</name>
</gene>
<dbReference type="Pfam" id="PF05433">
    <property type="entry name" value="Rick_17kDa_Anti"/>
    <property type="match status" value="1"/>
</dbReference>
<dbReference type="GO" id="GO:0009279">
    <property type="term" value="C:cell outer membrane"/>
    <property type="evidence" value="ECO:0007669"/>
    <property type="project" value="UniProtKB-SubCell"/>
</dbReference>
<evidence type="ECO:0000256" key="2">
    <source>
        <dbReference type="ARBA" id="ARBA00008681"/>
    </source>
</evidence>
<evidence type="ECO:0000313" key="7">
    <source>
        <dbReference type="EMBL" id="MTH59627.1"/>
    </source>
</evidence>
<dbReference type="EMBL" id="WMIG01000004">
    <property type="protein sequence ID" value="MTH59627.1"/>
    <property type="molecule type" value="Genomic_DNA"/>
</dbReference>
<comment type="caution">
    <text evidence="7">The sequence shown here is derived from an EMBL/GenBank/DDBJ whole genome shotgun (WGS) entry which is preliminary data.</text>
</comment>
<dbReference type="PROSITE" id="PS51257">
    <property type="entry name" value="PROKAR_LIPOPROTEIN"/>
    <property type="match status" value="1"/>
</dbReference>
<feature type="chain" id="PRO_5032587546" description="17 kDa surface antigen" evidence="5">
    <location>
        <begin position="21"/>
        <end position="77"/>
    </location>
</feature>
<dbReference type="AlphaFoldDB" id="A0A844HMN4"/>
<feature type="domain" description="Glycine zipper 2TM" evidence="6">
    <location>
        <begin position="35"/>
        <end position="72"/>
    </location>
</feature>
<evidence type="ECO:0000256" key="3">
    <source>
        <dbReference type="ARBA" id="ARBA00015281"/>
    </source>
</evidence>
<evidence type="ECO:0000313" key="8">
    <source>
        <dbReference type="Proteomes" id="UP000449846"/>
    </source>
</evidence>
<evidence type="ECO:0000256" key="5">
    <source>
        <dbReference type="SAM" id="SignalP"/>
    </source>
</evidence>
<name>A0A844HMN4_9RHOB</name>
<accession>A0A844HMN4</accession>
<evidence type="ECO:0000256" key="1">
    <source>
        <dbReference type="ARBA" id="ARBA00004459"/>
    </source>
</evidence>
<sequence>MIVKTPLILGALVLAASACANQTPAQQHEVACITGSFTGALLGGAAGSLIGGGTGRDIAIAAGSVAGGYAGQRYSCG</sequence>
<dbReference type="Proteomes" id="UP000449846">
    <property type="component" value="Unassembled WGS sequence"/>
</dbReference>
<comment type="similarity">
    <text evidence="2">Belongs to the rickettsiale 17 kDa surface antigen family.</text>
</comment>
<reference evidence="7 8" key="1">
    <citation type="submission" date="2019-11" db="EMBL/GenBank/DDBJ databases">
        <authorList>
            <person name="Dong K."/>
        </authorList>
    </citation>
    <scope>NUCLEOTIDE SEQUENCE [LARGE SCALE GENOMIC DNA]</scope>
    <source>
        <strain evidence="7 8">NBRC 112902</strain>
    </source>
</reference>
<organism evidence="7 8">
    <name type="scientific">Paracoccus litorisediminis</name>
    <dbReference type="NCBI Taxonomy" id="2006130"/>
    <lineage>
        <taxon>Bacteria</taxon>
        <taxon>Pseudomonadati</taxon>
        <taxon>Pseudomonadota</taxon>
        <taxon>Alphaproteobacteria</taxon>
        <taxon>Rhodobacterales</taxon>
        <taxon>Paracoccaceae</taxon>
        <taxon>Paracoccus</taxon>
    </lineage>
</organism>
<proteinExistence type="inferred from homology"/>
<feature type="signal peptide" evidence="5">
    <location>
        <begin position="1"/>
        <end position="20"/>
    </location>
</feature>
<keyword evidence="8" id="KW-1185">Reference proteome</keyword>
<comment type="subcellular location">
    <subcellularLocation>
        <location evidence="1">Cell outer membrane</location>
        <topology evidence="1">Lipid-anchor</topology>
    </subcellularLocation>
</comment>
<dbReference type="InterPro" id="IPR008816">
    <property type="entry name" value="Gly_zipper_2TM_dom"/>
</dbReference>
<protein>
    <recommendedName>
        <fullName evidence="3">17 kDa surface antigen</fullName>
    </recommendedName>
</protein>